<dbReference type="InterPro" id="IPR026039">
    <property type="entry name" value="YfgM"/>
</dbReference>
<evidence type="ECO:0000259" key="10">
    <source>
        <dbReference type="Pfam" id="PF09976"/>
    </source>
</evidence>
<dbReference type="PANTHER" id="PTHR38035">
    <property type="entry name" value="UPF0070 PROTEIN YFGM"/>
    <property type="match status" value="1"/>
</dbReference>
<dbReference type="GO" id="GO:0044877">
    <property type="term" value="F:protein-containing complex binding"/>
    <property type="evidence" value="ECO:0007669"/>
    <property type="project" value="InterPro"/>
</dbReference>
<evidence type="ECO:0000313" key="11">
    <source>
        <dbReference type="EMBL" id="RUO18276.1"/>
    </source>
</evidence>
<dbReference type="EMBL" id="PIPI01000010">
    <property type="protein sequence ID" value="RUO18276.1"/>
    <property type="molecule type" value="Genomic_DNA"/>
</dbReference>
<evidence type="ECO:0000256" key="5">
    <source>
        <dbReference type="ARBA" id="ARBA00023136"/>
    </source>
</evidence>
<comment type="subcellular location">
    <subcellularLocation>
        <location evidence="1">Cell membrane</location>
        <topology evidence="1">Single-pass type II membrane protein</topology>
    </subcellularLocation>
</comment>
<evidence type="ECO:0000256" key="2">
    <source>
        <dbReference type="ARBA" id="ARBA00022475"/>
    </source>
</evidence>
<keyword evidence="2" id="KW-1003">Cell membrane</keyword>
<sequence>MQNKRKNSVEHEDQQVEEIKKFIKTYGPWIVAGVVIGLGSLFGWRTYQDNQVAAAQARTAVYQEALETLQRSSADEGLLVAEQLLEEVAGSEHAGLIRLQMAQRLVSIGDFSAAQNQLQQALNEVKSDELKSLTRTRLARIAIELGQYDEAEAHLNAVRQNAYKGLVAEIRGDLHYARGNFSAARESYLLAQTEQAETASQALQMKIDNLAGQ</sequence>
<evidence type="ECO:0000256" key="6">
    <source>
        <dbReference type="ARBA" id="ARBA00023186"/>
    </source>
</evidence>
<dbReference type="Proteomes" id="UP000288212">
    <property type="component" value="Unassembled WGS sequence"/>
</dbReference>
<dbReference type="Pfam" id="PF09976">
    <property type="entry name" value="TPR_21"/>
    <property type="match status" value="1"/>
</dbReference>
<dbReference type="PIRSF" id="PIRSF006170">
    <property type="entry name" value="YfgM"/>
    <property type="match status" value="1"/>
</dbReference>
<dbReference type="PANTHER" id="PTHR38035:SF1">
    <property type="entry name" value="ANCILLARY SECYEG TRANSLOCON SUBUNIT"/>
    <property type="match status" value="1"/>
</dbReference>
<proteinExistence type="inferred from homology"/>
<evidence type="ECO:0000256" key="9">
    <source>
        <dbReference type="SAM" id="Phobius"/>
    </source>
</evidence>
<dbReference type="InterPro" id="IPR018704">
    <property type="entry name" value="SecYEG/CpoB_TPR"/>
</dbReference>
<keyword evidence="3 9" id="KW-0812">Transmembrane</keyword>
<keyword evidence="12" id="KW-1185">Reference proteome</keyword>
<keyword evidence="5 9" id="KW-0472">Membrane</keyword>
<feature type="transmembrane region" description="Helical" evidence="9">
    <location>
        <begin position="26"/>
        <end position="44"/>
    </location>
</feature>
<evidence type="ECO:0000256" key="7">
    <source>
        <dbReference type="ARBA" id="ARBA00024197"/>
    </source>
</evidence>
<feature type="domain" description="Ancillary SecYEG translocon subunit/Cell division coordinator CpoB TPR" evidence="10">
    <location>
        <begin position="20"/>
        <end position="211"/>
    </location>
</feature>
<dbReference type="Gene3D" id="1.25.40.10">
    <property type="entry name" value="Tetratricopeptide repeat domain"/>
    <property type="match status" value="1"/>
</dbReference>
<keyword evidence="4 9" id="KW-1133">Transmembrane helix</keyword>
<organism evidence="11 12">
    <name type="scientific">Aliidiomarina haloalkalitolerans</name>
    <dbReference type="NCBI Taxonomy" id="859059"/>
    <lineage>
        <taxon>Bacteria</taxon>
        <taxon>Pseudomonadati</taxon>
        <taxon>Pseudomonadota</taxon>
        <taxon>Gammaproteobacteria</taxon>
        <taxon>Alteromonadales</taxon>
        <taxon>Idiomarinaceae</taxon>
        <taxon>Aliidiomarina</taxon>
    </lineage>
</organism>
<evidence type="ECO:0000256" key="3">
    <source>
        <dbReference type="ARBA" id="ARBA00022692"/>
    </source>
</evidence>
<dbReference type="GO" id="GO:0005886">
    <property type="term" value="C:plasma membrane"/>
    <property type="evidence" value="ECO:0007669"/>
    <property type="project" value="UniProtKB-SubCell"/>
</dbReference>
<name>A0A432VQ65_9GAMM</name>
<protein>
    <recommendedName>
        <fullName evidence="8">Ancillary SecYEG translocon subunit</fullName>
    </recommendedName>
</protein>
<evidence type="ECO:0000256" key="8">
    <source>
        <dbReference type="ARBA" id="ARBA00024235"/>
    </source>
</evidence>
<accession>A0A432VQ65</accession>
<gene>
    <name evidence="11" type="ORF">CWE06_11545</name>
</gene>
<comment type="similarity">
    <text evidence="7">Belongs to the YfgM family.</text>
</comment>
<evidence type="ECO:0000256" key="4">
    <source>
        <dbReference type="ARBA" id="ARBA00022989"/>
    </source>
</evidence>
<dbReference type="InterPro" id="IPR011990">
    <property type="entry name" value="TPR-like_helical_dom_sf"/>
</dbReference>
<evidence type="ECO:0000313" key="12">
    <source>
        <dbReference type="Proteomes" id="UP000288212"/>
    </source>
</evidence>
<evidence type="ECO:0000256" key="1">
    <source>
        <dbReference type="ARBA" id="ARBA00004401"/>
    </source>
</evidence>
<dbReference type="SUPFAM" id="SSF48452">
    <property type="entry name" value="TPR-like"/>
    <property type="match status" value="1"/>
</dbReference>
<reference evidence="11 12" key="1">
    <citation type="journal article" date="2011" name="Front. Microbiol.">
        <title>Genomic signatures of strain selection and enhancement in Bacillus atrophaeus var. globigii, a historical biowarfare simulant.</title>
        <authorList>
            <person name="Gibbons H.S."/>
            <person name="Broomall S.M."/>
            <person name="McNew L.A."/>
            <person name="Daligault H."/>
            <person name="Chapman C."/>
            <person name="Bruce D."/>
            <person name="Karavis M."/>
            <person name="Krepps M."/>
            <person name="McGregor P.A."/>
            <person name="Hong C."/>
            <person name="Park K.H."/>
            <person name="Akmal A."/>
            <person name="Feldman A."/>
            <person name="Lin J.S."/>
            <person name="Chang W.E."/>
            <person name="Higgs B.W."/>
            <person name="Demirev P."/>
            <person name="Lindquist J."/>
            <person name="Liem A."/>
            <person name="Fochler E."/>
            <person name="Read T.D."/>
            <person name="Tapia R."/>
            <person name="Johnson S."/>
            <person name="Bishop-Lilly K.A."/>
            <person name="Detter C."/>
            <person name="Han C."/>
            <person name="Sozhamannan S."/>
            <person name="Rosenzweig C.N."/>
            <person name="Skowronski E.W."/>
        </authorList>
    </citation>
    <scope>NUCLEOTIDE SEQUENCE [LARGE SCALE GENOMIC DNA]</scope>
    <source>
        <strain evidence="11 12">AK5</strain>
    </source>
</reference>
<keyword evidence="6" id="KW-0143">Chaperone</keyword>
<dbReference type="AlphaFoldDB" id="A0A432VQ65"/>
<comment type="caution">
    <text evidence="11">The sequence shown here is derived from an EMBL/GenBank/DDBJ whole genome shotgun (WGS) entry which is preliminary data.</text>
</comment>